<reference evidence="2 3" key="1">
    <citation type="submission" date="2018-11" db="EMBL/GenBank/DDBJ databases">
        <authorList>
            <person name="Zhou Z."/>
            <person name="Wang G."/>
        </authorList>
    </citation>
    <scope>NUCLEOTIDE SEQUENCE [LARGE SCALE GENOMIC DNA]</scope>
    <source>
        <strain evidence="2 3">KCTC42998</strain>
    </source>
</reference>
<feature type="domain" description="NodB homology" evidence="1">
    <location>
        <begin position="55"/>
        <end position="264"/>
    </location>
</feature>
<dbReference type="OrthoDB" id="837450at2"/>
<sequence>MLIVWLCLLYWPIAPGIDNWVKDAIQPAGVARNVANSEKYISQRGAIVRGDTTVRQLAIVFTGDEYADGGEQIRKTLRQNRVPASFFLTGRFYRNPAFQTLIRTLKKEGYYLGAHSNEHLLYCDWTNRDSLLIDETRFRTDLNQNYAAMQQYRIRKQEARYFLPPFEWYNDTIAAWTRKMGLQLINYTPGTLSHADYTTPDLKNYRSSRVILQSIYDYEQRQPAGLNGFILLVHIGTHPARTDKLYTHLDELLRYLQRKKYRLVPINQLVG</sequence>
<dbReference type="AlphaFoldDB" id="A0A3P1CC92"/>
<dbReference type="SUPFAM" id="SSF88713">
    <property type="entry name" value="Glycoside hydrolase/deacetylase"/>
    <property type="match status" value="1"/>
</dbReference>
<dbReference type="InterPro" id="IPR050248">
    <property type="entry name" value="Polysacc_deacetylase_ArnD"/>
</dbReference>
<keyword evidence="3" id="KW-1185">Reference proteome</keyword>
<dbReference type="GO" id="GO:0005975">
    <property type="term" value="P:carbohydrate metabolic process"/>
    <property type="evidence" value="ECO:0007669"/>
    <property type="project" value="InterPro"/>
</dbReference>
<evidence type="ECO:0000313" key="2">
    <source>
        <dbReference type="EMBL" id="RRB10878.1"/>
    </source>
</evidence>
<evidence type="ECO:0000313" key="3">
    <source>
        <dbReference type="Proteomes" id="UP000274271"/>
    </source>
</evidence>
<comment type="caution">
    <text evidence="2">The sequence shown here is derived from an EMBL/GenBank/DDBJ whole genome shotgun (WGS) entry which is preliminary data.</text>
</comment>
<dbReference type="RefSeq" id="WP_124909969.1">
    <property type="nucleotide sequence ID" value="NZ_RQJP01000006.1"/>
</dbReference>
<accession>A0A3P1CC92</accession>
<dbReference type="Proteomes" id="UP000274271">
    <property type="component" value="Unassembled WGS sequence"/>
</dbReference>
<dbReference type="Gene3D" id="3.20.20.370">
    <property type="entry name" value="Glycoside hydrolase/deacetylase"/>
    <property type="match status" value="1"/>
</dbReference>
<dbReference type="CDD" id="cd10917">
    <property type="entry name" value="CE4_NodB_like_6s_7s"/>
    <property type="match status" value="1"/>
</dbReference>
<dbReference type="InterPro" id="IPR002509">
    <property type="entry name" value="NODB_dom"/>
</dbReference>
<dbReference type="Pfam" id="PF01522">
    <property type="entry name" value="Polysacc_deac_1"/>
    <property type="match status" value="1"/>
</dbReference>
<dbReference type="PROSITE" id="PS51677">
    <property type="entry name" value="NODB"/>
    <property type="match status" value="1"/>
</dbReference>
<gene>
    <name evidence="2" type="ORF">EHT87_27420</name>
</gene>
<protein>
    <submittedName>
        <fullName evidence="2">Polysaccharide deacetylase family protein</fullName>
    </submittedName>
</protein>
<dbReference type="GO" id="GO:0016810">
    <property type="term" value="F:hydrolase activity, acting on carbon-nitrogen (but not peptide) bonds"/>
    <property type="evidence" value="ECO:0007669"/>
    <property type="project" value="InterPro"/>
</dbReference>
<proteinExistence type="predicted"/>
<dbReference type="InterPro" id="IPR011330">
    <property type="entry name" value="Glyco_hydro/deAcase_b/a-brl"/>
</dbReference>
<dbReference type="PANTHER" id="PTHR10587">
    <property type="entry name" value="GLYCOSYL TRANSFERASE-RELATED"/>
    <property type="match status" value="1"/>
</dbReference>
<name>A0A3P1CC92_9BACT</name>
<evidence type="ECO:0000259" key="1">
    <source>
        <dbReference type="PROSITE" id="PS51677"/>
    </source>
</evidence>
<dbReference type="EMBL" id="RQJP01000006">
    <property type="protein sequence ID" value="RRB10878.1"/>
    <property type="molecule type" value="Genomic_DNA"/>
</dbReference>
<organism evidence="2 3">
    <name type="scientific">Larkinella knui</name>
    <dbReference type="NCBI Taxonomy" id="2025310"/>
    <lineage>
        <taxon>Bacteria</taxon>
        <taxon>Pseudomonadati</taxon>
        <taxon>Bacteroidota</taxon>
        <taxon>Cytophagia</taxon>
        <taxon>Cytophagales</taxon>
        <taxon>Spirosomataceae</taxon>
        <taxon>Larkinella</taxon>
    </lineage>
</organism>